<gene>
    <name evidence="1" type="primary">gpU</name>
    <name evidence="1" type="ORF">sL5_04070</name>
</gene>
<evidence type="ECO:0000313" key="2">
    <source>
        <dbReference type="Proteomes" id="UP000637906"/>
    </source>
</evidence>
<accession>A0A8J3HUU4</accession>
<dbReference type="InterPro" id="IPR009734">
    <property type="entry name" value="Myoviridae_GpU"/>
</dbReference>
<sequence length="121" mass="14082">MLSLGPYKFSPISLRCYKEQRWHTIECIGQVSLQNIGPGVEHIDLEGIIYPQLHFNDLVDMRESQVKQIPHILAQASGFIFGHFVITHIEEKLRFFLPSGLPRKIEFSLSLKRYVLPYSRE</sequence>
<dbReference type="EMBL" id="BNGU01000012">
    <property type="protein sequence ID" value="GHM59414.1"/>
    <property type="molecule type" value="Genomic_DNA"/>
</dbReference>
<evidence type="ECO:0000313" key="1">
    <source>
        <dbReference type="EMBL" id="GHM59414.1"/>
    </source>
</evidence>
<organism evidence="1 2">
    <name type="scientific">Candidatus Mesenet longicola</name>
    <dbReference type="NCBI Taxonomy" id="1892558"/>
    <lineage>
        <taxon>Bacteria</taxon>
        <taxon>Pseudomonadati</taxon>
        <taxon>Pseudomonadota</taxon>
        <taxon>Alphaproteobacteria</taxon>
        <taxon>Rickettsiales</taxon>
        <taxon>Anaplasmataceae</taxon>
        <taxon>Candidatus Mesenet</taxon>
    </lineage>
</organism>
<protein>
    <submittedName>
        <fullName evidence="1">Tail assembly protein</fullName>
    </submittedName>
</protein>
<name>A0A8J3HUU4_9RICK</name>
<proteinExistence type="predicted"/>
<dbReference type="Pfam" id="PF06995">
    <property type="entry name" value="Phage_P2_GpU"/>
    <property type="match status" value="1"/>
</dbReference>
<dbReference type="Proteomes" id="UP000637906">
    <property type="component" value="Unassembled WGS sequence"/>
</dbReference>
<reference evidence="1 2" key="1">
    <citation type="journal article" date="2021" name="Microb. Ecol.">
        <title>Candidatus Mesenet longicola: Novel Endosymbionts of Brontispa longissima that Induce Cytoplasmic Incompatibility.</title>
        <authorList>
            <person name="Takano S."/>
            <person name="Gotoh Y."/>
            <person name="Hayashi T."/>
        </authorList>
    </citation>
    <scope>NUCLEOTIDE SEQUENCE [LARGE SCALE GENOMIC DNA]</scope>
    <source>
        <strain evidence="1">L5</strain>
    </source>
</reference>
<dbReference type="AlphaFoldDB" id="A0A8J3HUU4"/>
<keyword evidence="2" id="KW-1185">Reference proteome</keyword>
<comment type="caution">
    <text evidence="1">The sequence shown here is derived from an EMBL/GenBank/DDBJ whole genome shotgun (WGS) entry which is preliminary data.</text>
</comment>